<name>A0A0V1HT98_9BILA</name>
<proteinExistence type="predicted"/>
<feature type="chain" id="PRO_5006879425" evidence="1">
    <location>
        <begin position="17"/>
        <end position="231"/>
    </location>
</feature>
<keyword evidence="1" id="KW-0732">Signal</keyword>
<keyword evidence="3" id="KW-1185">Reference proteome</keyword>
<organism evidence="2 3">
    <name type="scientific">Trichinella zimbabwensis</name>
    <dbReference type="NCBI Taxonomy" id="268475"/>
    <lineage>
        <taxon>Eukaryota</taxon>
        <taxon>Metazoa</taxon>
        <taxon>Ecdysozoa</taxon>
        <taxon>Nematoda</taxon>
        <taxon>Enoplea</taxon>
        <taxon>Dorylaimia</taxon>
        <taxon>Trichinellida</taxon>
        <taxon>Trichinellidae</taxon>
        <taxon>Trichinella</taxon>
    </lineage>
</organism>
<dbReference type="Proteomes" id="UP000055024">
    <property type="component" value="Unassembled WGS sequence"/>
</dbReference>
<accession>A0A0V1HT98</accession>
<evidence type="ECO:0000313" key="2">
    <source>
        <dbReference type="EMBL" id="KRZ13770.1"/>
    </source>
</evidence>
<sequence length="231" mass="25746">MLFAGICTISGGIAWAQLLLASARECCFILIKSLTLDITSSDALLYARSFCLYLHPWTLISRAKPLVFDNNDEEQMEIKNENENIQEPLTNEPGCSNDHHFRRVKTAVAEGKKKCVNCEVKKICTSACGGSVCYAEDTDNQQWPTHRWLKTRNIGVKVHSGRFEASLRIFCYRQLISQMSKFLYELQSAEQLAVKASSSASAQPNVHPDVVAATPMSATHNVIPREHAISV</sequence>
<reference evidence="2 3" key="1">
    <citation type="submission" date="2015-01" db="EMBL/GenBank/DDBJ databases">
        <title>Evolution of Trichinella species and genotypes.</title>
        <authorList>
            <person name="Korhonen P.K."/>
            <person name="Edoardo P."/>
            <person name="Giuseppe L.R."/>
            <person name="Gasser R.B."/>
        </authorList>
    </citation>
    <scope>NUCLEOTIDE SEQUENCE [LARGE SCALE GENOMIC DNA]</scope>
    <source>
        <strain evidence="2">ISS1029</strain>
    </source>
</reference>
<dbReference type="AlphaFoldDB" id="A0A0V1HT98"/>
<dbReference type="OrthoDB" id="10596554at2759"/>
<gene>
    <name evidence="2" type="ORF">T11_10170</name>
</gene>
<evidence type="ECO:0000313" key="3">
    <source>
        <dbReference type="Proteomes" id="UP000055024"/>
    </source>
</evidence>
<dbReference type="EMBL" id="JYDP01000029">
    <property type="protein sequence ID" value="KRZ13770.1"/>
    <property type="molecule type" value="Genomic_DNA"/>
</dbReference>
<comment type="caution">
    <text evidence="2">The sequence shown here is derived from an EMBL/GenBank/DDBJ whole genome shotgun (WGS) entry which is preliminary data.</text>
</comment>
<feature type="signal peptide" evidence="1">
    <location>
        <begin position="1"/>
        <end position="16"/>
    </location>
</feature>
<protein>
    <submittedName>
        <fullName evidence="2">Uncharacterized protein</fullName>
    </submittedName>
</protein>
<evidence type="ECO:0000256" key="1">
    <source>
        <dbReference type="SAM" id="SignalP"/>
    </source>
</evidence>